<dbReference type="EMBL" id="OOIL02000857">
    <property type="protein sequence ID" value="VFQ69952.1"/>
    <property type="molecule type" value="Genomic_DNA"/>
</dbReference>
<dbReference type="Proteomes" id="UP000595140">
    <property type="component" value="Unassembled WGS sequence"/>
</dbReference>
<protein>
    <submittedName>
        <fullName evidence="1">Uncharacterized protein</fullName>
    </submittedName>
</protein>
<dbReference type="AlphaFoldDB" id="A0A484L0X1"/>
<accession>A0A484L0X1</accession>
<reference evidence="1 2" key="1">
    <citation type="submission" date="2018-04" db="EMBL/GenBank/DDBJ databases">
        <authorList>
            <person name="Vogel A."/>
        </authorList>
    </citation>
    <scope>NUCLEOTIDE SEQUENCE [LARGE SCALE GENOMIC DNA]</scope>
</reference>
<gene>
    <name evidence="1" type="ORF">CCAM_LOCUS11728</name>
</gene>
<sequence>MFEAEGHPILTATVPFAVILTTGEIAETTEPVLKVRARATAATVIGVASPVVRFLGRSFFTSLVIMATSRSIKRYGAIANLLSNSHVE</sequence>
<evidence type="ECO:0000313" key="1">
    <source>
        <dbReference type="EMBL" id="VFQ69952.1"/>
    </source>
</evidence>
<name>A0A484L0X1_9ASTE</name>
<organism evidence="1 2">
    <name type="scientific">Cuscuta campestris</name>
    <dbReference type="NCBI Taxonomy" id="132261"/>
    <lineage>
        <taxon>Eukaryota</taxon>
        <taxon>Viridiplantae</taxon>
        <taxon>Streptophyta</taxon>
        <taxon>Embryophyta</taxon>
        <taxon>Tracheophyta</taxon>
        <taxon>Spermatophyta</taxon>
        <taxon>Magnoliopsida</taxon>
        <taxon>eudicotyledons</taxon>
        <taxon>Gunneridae</taxon>
        <taxon>Pentapetalae</taxon>
        <taxon>asterids</taxon>
        <taxon>lamiids</taxon>
        <taxon>Solanales</taxon>
        <taxon>Convolvulaceae</taxon>
        <taxon>Cuscuteae</taxon>
        <taxon>Cuscuta</taxon>
        <taxon>Cuscuta subgen. Grammica</taxon>
        <taxon>Cuscuta sect. Cleistogrammica</taxon>
    </lineage>
</organism>
<proteinExistence type="predicted"/>
<keyword evidence="2" id="KW-1185">Reference proteome</keyword>
<evidence type="ECO:0000313" key="2">
    <source>
        <dbReference type="Proteomes" id="UP000595140"/>
    </source>
</evidence>